<dbReference type="Gene3D" id="2.60.120.260">
    <property type="entry name" value="Galactose-binding domain-like"/>
    <property type="match status" value="1"/>
</dbReference>
<feature type="compositionally biased region" description="Pro residues" evidence="1">
    <location>
        <begin position="678"/>
        <end position="708"/>
    </location>
</feature>
<feature type="compositionally biased region" description="Low complexity" evidence="1">
    <location>
        <begin position="338"/>
        <end position="376"/>
    </location>
</feature>
<evidence type="ECO:0000313" key="3">
    <source>
        <dbReference type="EMBL" id="KAL3776082.1"/>
    </source>
</evidence>
<feature type="compositionally biased region" description="Low complexity" evidence="1">
    <location>
        <begin position="534"/>
        <end position="549"/>
    </location>
</feature>
<feature type="compositionally biased region" description="Low complexity" evidence="1">
    <location>
        <begin position="644"/>
        <end position="677"/>
    </location>
</feature>
<dbReference type="AlphaFoldDB" id="A0ABD3NJT3"/>
<feature type="region of interest" description="Disordered" evidence="1">
    <location>
        <begin position="753"/>
        <end position="837"/>
    </location>
</feature>
<name>A0ABD3NJT3_9STRA</name>
<feature type="chain" id="PRO_5044887237" description="Fucolectin tachylectin-4 pentraxin-1 domain-containing protein" evidence="2">
    <location>
        <begin position="17"/>
        <end position="1033"/>
    </location>
</feature>
<dbReference type="SUPFAM" id="SSF49785">
    <property type="entry name" value="Galactose-binding domain-like"/>
    <property type="match status" value="1"/>
</dbReference>
<evidence type="ECO:0000256" key="1">
    <source>
        <dbReference type="SAM" id="MobiDB-lite"/>
    </source>
</evidence>
<feature type="compositionally biased region" description="Low complexity" evidence="1">
    <location>
        <begin position="127"/>
        <end position="140"/>
    </location>
</feature>
<feature type="compositionally biased region" description="Polar residues" evidence="1">
    <location>
        <begin position="141"/>
        <end position="159"/>
    </location>
</feature>
<feature type="region of interest" description="Disordered" evidence="1">
    <location>
        <begin position="598"/>
        <end position="716"/>
    </location>
</feature>
<feature type="compositionally biased region" description="Low complexity" evidence="1">
    <location>
        <begin position="261"/>
        <end position="273"/>
    </location>
</feature>
<dbReference type="Pfam" id="PF22633">
    <property type="entry name" value="F5_F8_type_C_2"/>
    <property type="match status" value="1"/>
</dbReference>
<evidence type="ECO:0008006" key="5">
    <source>
        <dbReference type="Google" id="ProtNLM"/>
    </source>
</evidence>
<feature type="signal peptide" evidence="2">
    <location>
        <begin position="1"/>
        <end position="16"/>
    </location>
</feature>
<comment type="caution">
    <text evidence="3">The sequence shown here is derived from an EMBL/GenBank/DDBJ whole genome shotgun (WGS) entry which is preliminary data.</text>
</comment>
<reference evidence="3 4" key="1">
    <citation type="submission" date="2024-10" db="EMBL/GenBank/DDBJ databases">
        <title>Updated reference genomes for cyclostephanoid diatoms.</title>
        <authorList>
            <person name="Roberts W.R."/>
            <person name="Alverson A.J."/>
        </authorList>
    </citation>
    <scope>NUCLEOTIDE SEQUENCE [LARGE SCALE GENOMIC DNA]</scope>
    <source>
        <strain evidence="3 4">AJA010-31</strain>
    </source>
</reference>
<accession>A0ABD3NJT3</accession>
<organism evidence="3 4">
    <name type="scientific">Cyclotella atomus</name>
    <dbReference type="NCBI Taxonomy" id="382360"/>
    <lineage>
        <taxon>Eukaryota</taxon>
        <taxon>Sar</taxon>
        <taxon>Stramenopiles</taxon>
        <taxon>Ochrophyta</taxon>
        <taxon>Bacillariophyta</taxon>
        <taxon>Coscinodiscophyceae</taxon>
        <taxon>Thalassiosirophycidae</taxon>
        <taxon>Stephanodiscales</taxon>
        <taxon>Stephanodiscaceae</taxon>
        <taxon>Cyclotella</taxon>
    </lineage>
</organism>
<feature type="compositionally biased region" description="Low complexity" evidence="1">
    <location>
        <begin position="426"/>
        <end position="447"/>
    </location>
</feature>
<feature type="compositionally biased region" description="Polar residues" evidence="1">
    <location>
        <begin position="753"/>
        <end position="762"/>
    </location>
</feature>
<feature type="compositionally biased region" description="Polar residues" evidence="1">
    <location>
        <begin position="816"/>
        <end position="827"/>
    </location>
</feature>
<feature type="region of interest" description="Disordered" evidence="1">
    <location>
        <begin position="489"/>
        <end position="557"/>
    </location>
</feature>
<feature type="compositionally biased region" description="Low complexity" evidence="1">
    <location>
        <begin position="602"/>
        <end position="613"/>
    </location>
</feature>
<keyword evidence="2" id="KW-0732">Signal</keyword>
<feature type="compositionally biased region" description="Low complexity" evidence="1">
    <location>
        <begin position="796"/>
        <end position="815"/>
    </location>
</feature>
<dbReference type="Proteomes" id="UP001530400">
    <property type="component" value="Unassembled WGS sequence"/>
</dbReference>
<feature type="compositionally biased region" description="Polar residues" evidence="1">
    <location>
        <begin position="308"/>
        <end position="323"/>
    </location>
</feature>
<dbReference type="InterPro" id="IPR008979">
    <property type="entry name" value="Galactose-bd-like_sf"/>
</dbReference>
<feature type="compositionally biased region" description="Polar residues" evidence="1">
    <location>
        <begin position="200"/>
        <end position="239"/>
    </location>
</feature>
<gene>
    <name evidence="3" type="ORF">ACHAWO_007366</name>
</gene>
<keyword evidence="4" id="KW-1185">Reference proteome</keyword>
<evidence type="ECO:0000256" key="2">
    <source>
        <dbReference type="SAM" id="SignalP"/>
    </source>
</evidence>
<feature type="region of interest" description="Disordered" evidence="1">
    <location>
        <begin position="127"/>
        <end position="456"/>
    </location>
</feature>
<sequence>MRTAILIILSLSTAEAMRPKSLNNLSYDYELSVPASLLPESTTELDQPFSIPMFHESLFSSKSDKSNGVPAPSLICNHACVAQSECFALGFSHCIDGCCANSMSTSSGSSKSAKPTYLLSRTPTAASSSASYSSKSAKPSWQTRSSTSPTRAGGSTMTLKPSTSYSSKSNKPSSVSGSPPSGSGYNSKSYKPTSFPPSDDTYSSKSYKPTYAGTPSYSSKSYKPTGFPSTDDTYSSKSYKPTHAGPPTASSKSYKPTYAGTPSYSSKSYKPTYAGPPTTSSKSYKPTYAGPPTTSSKSYKPTYAGPPSYSSKSNKPTGSSGSPTRPGATKSPVGTGGNTKSPSTPSTSEPTNRSSGKPTTSYSSKSSKPTNSKSAKVVITMSPTQSPFDPWEPPTLPTSAPIGIGGNTKAPTKPPTEPSSKYPTNSPAYSPLTSTTTTTTAKATPSPSKNPSACQEPSVGFCNNGAWDSYLCSCECFPGWIHDANGSCSVPSTSAPTPKPSRVDEGTSAPTKSPIGTGGSTKAPTKKPNYAPITSTTTTTTGAATFSPTKRPSFNPSTFPSAKPTHCEEPFGGFCENGVVDCDGCKCVCFPGWSVGPDGSCSEPSTSAPTSRPSRVDEGTSAPTKSPIGTGGSTKAPTKKPNYAPITSTTTTTTGAATSSPTKGPSFNPSTSPSAKPTAPPSNSPSSSPTPNPSASPSVSPTPLPPASPTRSPVCQEPSDGFCIWGVWDCDECKCVCFPGWSVGPDGSCSQPITSAPNTSAPTPRPSRVDEGTSAPTRGPIGIGGNTKAPTQKPNSSPITSTTTTTTGAATSSPSKRPSFSPITLTPVTDAPVSSPPTASCQEPYPDFCLNGDWSVDQCGCICYPGTCLDQDGICCECGKYTPTTSPTVKPAWCEAKKIKLVSTTYEPLHMYEVQILSNDTNVALSGIAIQSSTYNDNVAQFGASKAIDGNAVTFSHTKVGSPGEWWELDLQSTTGVESIRILNKGCPSTPVCLCRLTGAVIHLYDSSENLVSTRNIGDTCNVDTVLENFDTC</sequence>
<proteinExistence type="predicted"/>
<dbReference type="EMBL" id="JALLPJ020001118">
    <property type="protein sequence ID" value="KAL3776082.1"/>
    <property type="molecule type" value="Genomic_DNA"/>
</dbReference>
<feature type="compositionally biased region" description="Low complexity" evidence="1">
    <location>
        <begin position="160"/>
        <end position="192"/>
    </location>
</feature>
<evidence type="ECO:0000313" key="4">
    <source>
        <dbReference type="Proteomes" id="UP001530400"/>
    </source>
</evidence>
<protein>
    <recommendedName>
        <fullName evidence="5">Fucolectin tachylectin-4 pentraxin-1 domain-containing protein</fullName>
    </recommendedName>
</protein>